<dbReference type="Gene3D" id="2.110.10.10">
    <property type="entry name" value="Hemopexin-like domain"/>
    <property type="match status" value="2"/>
</dbReference>
<protein>
    <submittedName>
        <fullName evidence="7">Hemopexin</fullName>
    </submittedName>
</protein>
<proteinExistence type="inferred from homology"/>
<keyword evidence="5" id="KW-0378">Hydrolase</keyword>
<dbReference type="GO" id="GO:0030574">
    <property type="term" value="P:collagen catabolic process"/>
    <property type="evidence" value="ECO:0007669"/>
    <property type="project" value="TreeGrafter"/>
</dbReference>
<dbReference type="GO" id="GO:0030198">
    <property type="term" value="P:extracellular matrix organization"/>
    <property type="evidence" value="ECO:0007669"/>
    <property type="project" value="TreeGrafter"/>
</dbReference>
<keyword evidence="8" id="KW-1185">Reference proteome</keyword>
<dbReference type="InterPro" id="IPR036375">
    <property type="entry name" value="Hemopexin-like_dom_sf"/>
</dbReference>
<comment type="cofactor">
    <cofactor evidence="1">
        <name>Zn(2+)</name>
        <dbReference type="ChEBI" id="CHEBI:29105"/>
    </cofactor>
</comment>
<dbReference type="PANTHER" id="PTHR10201">
    <property type="entry name" value="MATRIX METALLOPROTEINASE"/>
    <property type="match status" value="1"/>
</dbReference>
<dbReference type="PROSITE" id="PS51642">
    <property type="entry name" value="HEMOPEXIN_2"/>
    <property type="match status" value="3"/>
</dbReference>
<comment type="similarity">
    <text evidence="2">Belongs to the peptidase M10A family.</text>
</comment>
<dbReference type="PROSITE" id="PS00018">
    <property type="entry name" value="EF_HAND_1"/>
    <property type="match status" value="1"/>
</dbReference>
<dbReference type="Proteomes" id="UP000071859">
    <property type="component" value="Unassembled WGS sequence"/>
</dbReference>
<dbReference type="EMBL" id="FCOX02000091">
    <property type="protein sequence ID" value="SAL05796.1"/>
    <property type="molecule type" value="Genomic_DNA"/>
</dbReference>
<reference evidence="7" key="1">
    <citation type="submission" date="2016-01" db="EMBL/GenBank/DDBJ databases">
        <authorList>
            <person name="Peeters C."/>
        </authorList>
    </citation>
    <scope>NUCLEOTIDE SEQUENCE</scope>
    <source>
        <strain evidence="7">LMG 29321</strain>
    </source>
</reference>
<comment type="caution">
    <text evidence="7">The sequence shown here is derived from an EMBL/GenBank/DDBJ whole genome shotgun (WGS) entry which is preliminary data.</text>
</comment>
<dbReference type="PANTHER" id="PTHR10201:SF291">
    <property type="entry name" value="MATRIX METALLOPROTEINASE 1, ISOFORM C-RELATED"/>
    <property type="match status" value="1"/>
</dbReference>
<organism evidence="7 8">
    <name type="scientific">Caballeronia calidae</name>
    <dbReference type="NCBI Taxonomy" id="1777139"/>
    <lineage>
        <taxon>Bacteria</taxon>
        <taxon>Pseudomonadati</taxon>
        <taxon>Pseudomonadota</taxon>
        <taxon>Betaproteobacteria</taxon>
        <taxon>Burkholderiales</taxon>
        <taxon>Burkholderiaceae</taxon>
        <taxon>Caballeronia</taxon>
    </lineage>
</organism>
<gene>
    <name evidence="7" type="ORF">AWB78_07705</name>
</gene>
<name>A0A158EHA6_9BURK</name>
<dbReference type="SMART" id="SM00120">
    <property type="entry name" value="HX"/>
    <property type="match status" value="4"/>
</dbReference>
<keyword evidence="3" id="KW-0732">Signal</keyword>
<evidence type="ECO:0000313" key="8">
    <source>
        <dbReference type="Proteomes" id="UP000071859"/>
    </source>
</evidence>
<dbReference type="Pfam" id="PF00045">
    <property type="entry name" value="Hemopexin"/>
    <property type="match status" value="3"/>
</dbReference>
<keyword evidence="5" id="KW-0482">Metalloprotease</keyword>
<keyword evidence="4" id="KW-0677">Repeat</keyword>
<dbReference type="CDD" id="cd00094">
    <property type="entry name" value="HX"/>
    <property type="match status" value="1"/>
</dbReference>
<evidence type="ECO:0000256" key="1">
    <source>
        <dbReference type="ARBA" id="ARBA00001947"/>
    </source>
</evidence>
<evidence type="ECO:0000259" key="6">
    <source>
        <dbReference type="Pfam" id="PF01464"/>
    </source>
</evidence>
<evidence type="ECO:0000256" key="3">
    <source>
        <dbReference type="ARBA" id="ARBA00022729"/>
    </source>
</evidence>
<dbReference type="GO" id="GO:0004222">
    <property type="term" value="F:metalloendopeptidase activity"/>
    <property type="evidence" value="ECO:0007669"/>
    <property type="project" value="TreeGrafter"/>
</dbReference>
<dbReference type="InterPro" id="IPR023346">
    <property type="entry name" value="Lysozyme-like_dom_sf"/>
</dbReference>
<keyword evidence="5" id="KW-0645">Protease</keyword>
<dbReference type="InterPro" id="IPR018487">
    <property type="entry name" value="Hemopexin-like_repeat"/>
</dbReference>
<accession>A0A158EHA6</accession>
<dbReference type="Gene3D" id="1.10.530.10">
    <property type="match status" value="1"/>
</dbReference>
<evidence type="ECO:0000256" key="2">
    <source>
        <dbReference type="ARBA" id="ARBA00010370"/>
    </source>
</evidence>
<sequence>MITKAYFLFDSQYVRYDVASDAVETGYPKSIGANWTGFSAAGFASGIDAAVNDDSGKVYFFKGSQYLRYDIAANAVDAGFPKSIADHWPGLAQADFASGIDAAVNWGNGKLYFFKGDRYVRYDLGQNRSDDGYPVRTADGWPGFAAAGFGAAIDTALNWGNGKAYFFCGGRYLRYDIAGDCVDPGYPADIDASWGGLGAARAGGPLCASWSRADAAAGRNTGSTDFSYLSDTFFSQLKAVCGRLGCLPEDLLGVMESESSVQPWAQNANGKATGLIQFMPATLTGLGWTGGPDAFKQLSAEQQLPYVERFYHPYVGNLTSPGRLYQATFLPATLPGTDENSVIAGPQGPHADAYQWNTGLDTNRDGMITVSDLTARINLKRQGQRWAALVSRL</sequence>
<evidence type="ECO:0000313" key="7">
    <source>
        <dbReference type="EMBL" id="SAL05796.1"/>
    </source>
</evidence>
<dbReference type="SUPFAM" id="SSF50923">
    <property type="entry name" value="Hemopexin-like domain"/>
    <property type="match status" value="1"/>
</dbReference>
<dbReference type="InterPro" id="IPR000585">
    <property type="entry name" value="Hemopexin-like_dom"/>
</dbReference>
<feature type="domain" description="Transglycosylase SLT" evidence="6">
    <location>
        <begin position="248"/>
        <end position="287"/>
    </location>
</feature>
<dbReference type="AlphaFoldDB" id="A0A158EHA6"/>
<evidence type="ECO:0000256" key="4">
    <source>
        <dbReference type="ARBA" id="ARBA00022737"/>
    </source>
</evidence>
<evidence type="ECO:0000256" key="5">
    <source>
        <dbReference type="ARBA" id="ARBA00023049"/>
    </source>
</evidence>
<dbReference type="InterPro" id="IPR018247">
    <property type="entry name" value="EF_Hand_1_Ca_BS"/>
</dbReference>
<dbReference type="Pfam" id="PF01464">
    <property type="entry name" value="SLT"/>
    <property type="match status" value="1"/>
</dbReference>
<dbReference type="InterPro" id="IPR008258">
    <property type="entry name" value="Transglycosylase_SLT_dom_1"/>
</dbReference>
<dbReference type="SUPFAM" id="SSF53955">
    <property type="entry name" value="Lysozyme-like"/>
    <property type="match status" value="1"/>
</dbReference>